<dbReference type="RefSeq" id="WP_081323813.1">
    <property type="nucleotide sequence ID" value="NZ_AIDR02000018.1"/>
</dbReference>
<reference evidence="1 2" key="1">
    <citation type="journal article" date="2024" name="Elife">
        <title>Polysaccharide breakdown products drive degradation-dispersal cycles of foraging bacteria through changes in metabolism and motility.</title>
        <authorList>
            <person name="Stubbusch A.K."/>
            <person name="Keegstra J.M."/>
            <person name="Schwartzman J."/>
            <person name="Pontrelli S."/>
            <person name="Clerc E.E."/>
            <person name="Stocker R."/>
            <person name="Magnabosco C."/>
            <person name="Schubert O.T."/>
            <person name="Ackermann M."/>
            <person name="D'Souza G.G."/>
        </authorList>
    </citation>
    <scope>NUCLEOTIDE SEQUENCE [LARGE SCALE GENOMIC DNA]</scope>
    <source>
        <strain evidence="1 2">ZF270</strain>
    </source>
</reference>
<gene>
    <name evidence="1" type="ORF">QYQ95_10420</name>
</gene>
<name>A0AAN0LRP4_9VIBR</name>
<dbReference type="EMBL" id="CP135176">
    <property type="protein sequence ID" value="WZS84908.1"/>
    <property type="molecule type" value="Genomic_DNA"/>
</dbReference>
<evidence type="ECO:0000313" key="1">
    <source>
        <dbReference type="EMBL" id="WZS84908.1"/>
    </source>
</evidence>
<accession>A0AAN0LRP4</accession>
<proteinExistence type="predicted"/>
<sequence length="114" mass="12813">MKPTPTLIILFLLNLTGCTHNQSKILNVNTSSVNTYPQSMSNFQLCDTLYYGRSSNQTLAAIGSEFNRRGLSKNWCDTETNKLYFTKTVDWFAGQIEHKEDSEEEASAVVLPAN</sequence>
<keyword evidence="2" id="KW-1185">Reference proteome</keyword>
<protein>
    <submittedName>
        <fullName evidence="1">Uncharacterized protein</fullName>
    </submittedName>
</protein>
<organism evidence="1 2">
    <name type="scientific">Vibrio cyclitrophicus ZF270</name>
    <dbReference type="NCBI Taxonomy" id="1136176"/>
    <lineage>
        <taxon>Bacteria</taxon>
        <taxon>Pseudomonadati</taxon>
        <taxon>Pseudomonadota</taxon>
        <taxon>Gammaproteobacteria</taxon>
        <taxon>Vibrionales</taxon>
        <taxon>Vibrionaceae</taxon>
        <taxon>Vibrio</taxon>
    </lineage>
</organism>
<dbReference type="AlphaFoldDB" id="A0AAN0LRP4"/>
<dbReference type="Proteomes" id="UP001441914">
    <property type="component" value="Chromosome 1"/>
</dbReference>
<evidence type="ECO:0000313" key="2">
    <source>
        <dbReference type="Proteomes" id="UP001441914"/>
    </source>
</evidence>